<dbReference type="InterPro" id="IPR036849">
    <property type="entry name" value="Enolase-like_C_sf"/>
</dbReference>
<dbReference type="GO" id="GO:0034194">
    <property type="term" value="P:D-galactonate catabolic process"/>
    <property type="evidence" value="ECO:0007669"/>
    <property type="project" value="InterPro"/>
</dbReference>
<evidence type="ECO:0000259" key="4">
    <source>
        <dbReference type="SMART" id="SM00922"/>
    </source>
</evidence>
<keyword evidence="5" id="KW-0614">Plasmid</keyword>
<dbReference type="Proteomes" id="UP000027075">
    <property type="component" value="Plasmid HMPLAS2"/>
</dbReference>
<geneLocation type="plasmid" evidence="5 9">
    <name>pHM300</name>
</geneLocation>
<dbReference type="OrthoDB" id="42605at2157"/>
<geneLocation type="plasmid" evidence="8 12">
    <name>pHME322</name>
</geneLocation>
<reference evidence="5" key="1">
    <citation type="journal article" date="2012" name="Appl. Environ. Microbiol.">
        <title>Identification of the haloarchaeal phasin (PhaP) that functions in polyhydroxyalkanoate accumulation and granule formation in Haloferax mediterranei.</title>
        <authorList>
            <person name="Cai S."/>
            <person name="Cai L."/>
            <person name="Liu H."/>
            <person name="Liu X."/>
            <person name="Han J."/>
            <person name="Zhou J."/>
            <person name="Xiang H."/>
        </authorList>
    </citation>
    <scope>NUCLEOTIDE SEQUENCE</scope>
    <source>
        <strain evidence="5">CGMCC 1.2087</strain>
    </source>
</reference>
<dbReference type="InterPro" id="IPR023592">
    <property type="entry name" value="Galactonate_deHydtase"/>
</dbReference>
<dbReference type="EMBL" id="CP007553">
    <property type="protein sequence ID" value="AHZ24261.1"/>
    <property type="molecule type" value="Genomic_DNA"/>
</dbReference>
<gene>
    <name evidence="8" type="primary">dgoD</name>
    <name evidence="5" type="ordered locus">HFX_5033</name>
    <name evidence="6" type="ORF">BM92_18840</name>
    <name evidence="7" type="ORF">C439_01035</name>
    <name evidence="8" type="ORF">E6P09_18490</name>
</gene>
<evidence type="ECO:0000313" key="12">
    <source>
        <dbReference type="Proteomes" id="UP000299011"/>
    </source>
</evidence>
<dbReference type="InterPro" id="IPR013341">
    <property type="entry name" value="Mandelate_racemase_N_dom"/>
</dbReference>
<dbReference type="GO" id="GO:0008869">
    <property type="term" value="F:galactonate dehydratase activity"/>
    <property type="evidence" value="ECO:0007669"/>
    <property type="project" value="UniProtKB-EC"/>
</dbReference>
<evidence type="ECO:0000313" key="6">
    <source>
        <dbReference type="EMBL" id="AHZ24261.1"/>
    </source>
</evidence>
<dbReference type="SUPFAM" id="SSF51604">
    <property type="entry name" value="Enolase C-terminal domain-like"/>
    <property type="match status" value="1"/>
</dbReference>
<keyword evidence="2" id="KW-0460">Magnesium</keyword>
<dbReference type="EMBL" id="CP039141">
    <property type="protein sequence ID" value="QCQ77298.1"/>
    <property type="molecule type" value="Genomic_DNA"/>
</dbReference>
<dbReference type="InterPro" id="IPR029065">
    <property type="entry name" value="Enolase_C-like"/>
</dbReference>
<dbReference type="NCBIfam" id="NF010624">
    <property type="entry name" value="PRK14017.1"/>
    <property type="match status" value="1"/>
</dbReference>
<evidence type="ECO:0000313" key="5">
    <source>
        <dbReference type="EMBL" id="AFK20870.1"/>
    </source>
</evidence>
<dbReference type="Pfam" id="PF13378">
    <property type="entry name" value="MR_MLE_C"/>
    <property type="match status" value="1"/>
</dbReference>
<evidence type="ECO:0000256" key="2">
    <source>
        <dbReference type="ARBA" id="ARBA00022842"/>
    </source>
</evidence>
<dbReference type="SMART" id="SM00922">
    <property type="entry name" value="MR_MLE"/>
    <property type="match status" value="1"/>
</dbReference>
<evidence type="ECO:0000313" key="10">
    <source>
        <dbReference type="Proteomes" id="UP000011603"/>
    </source>
</evidence>
<reference evidence="8 12" key="6">
    <citation type="submission" date="2019-04" db="EMBL/GenBank/DDBJ databases">
        <title>Methylomes of two halophilic Archaea, Haloarcula marismortui and Haloferax mediterranei.</title>
        <authorList>
            <person name="DasSarma S."/>
            <person name="DasSarma P."/>
            <person name="DasSarma S."/>
            <person name="Fomenkov A."/>
            <person name="Vincze T."/>
            <person name="Anton B.P."/>
            <person name="Roberts R.J."/>
        </authorList>
    </citation>
    <scope>NUCLEOTIDE SEQUENCE [LARGE SCALE GENOMIC DNA]</scope>
    <source>
        <strain evidence="8">ATCC 33500</strain>
        <strain evidence="12">ATCC 33500 / DSM 1411 / JCM 8866 / NBRC 14739 / NCIMB 2177 / R-4</strain>
        <plasmid evidence="8 12">pHME322</plasmid>
    </source>
</reference>
<dbReference type="CDD" id="cd03325">
    <property type="entry name" value="D-galactonate_dehydratase"/>
    <property type="match status" value="1"/>
</dbReference>
<evidence type="ECO:0000313" key="8">
    <source>
        <dbReference type="EMBL" id="QCQ77298.1"/>
    </source>
</evidence>
<dbReference type="GeneID" id="40158449"/>
<organism evidence="5 9">
    <name type="scientific">Haloferax mediterranei (strain ATCC 33500 / DSM 1411 / JCM 8866 / NBRC 14739 / NCIMB 2177 / R-4)</name>
    <name type="common">Halobacterium mediterranei</name>
    <dbReference type="NCBI Taxonomy" id="523841"/>
    <lineage>
        <taxon>Archaea</taxon>
        <taxon>Methanobacteriati</taxon>
        <taxon>Methanobacteriota</taxon>
        <taxon>Stenosarchaea group</taxon>
        <taxon>Halobacteria</taxon>
        <taxon>Halobacteriales</taxon>
        <taxon>Haloferacaceae</taxon>
        <taxon>Haloferax</taxon>
    </lineage>
</organism>
<dbReference type="PATRIC" id="fig|523841.21.peg.210"/>
<dbReference type="EMBL" id="CP001870">
    <property type="protein sequence ID" value="AFK20870.1"/>
    <property type="molecule type" value="Genomic_DNA"/>
</dbReference>
<evidence type="ECO:0000313" key="9">
    <source>
        <dbReference type="Proteomes" id="UP000006469"/>
    </source>
</evidence>
<evidence type="ECO:0000313" key="11">
    <source>
        <dbReference type="Proteomes" id="UP000027075"/>
    </source>
</evidence>
<dbReference type="SFLD" id="SFLDS00001">
    <property type="entry name" value="Enolase"/>
    <property type="match status" value="1"/>
</dbReference>
<geneLocation type="plasmid" evidence="6 11">
    <name>HMPLAS2</name>
</geneLocation>
<reference evidence="5" key="5">
    <citation type="submission" date="2014-05" db="EMBL/GenBank/DDBJ databases">
        <authorList>
            <person name="Wang L."/>
            <person name="Yang H."/>
            <person name="Xiang H."/>
        </authorList>
    </citation>
    <scope>NUCLEOTIDE SEQUENCE</scope>
    <source>
        <strain evidence="5">CGMCC 1.2087</strain>
        <plasmid evidence="5">pHM300</plasmid>
    </source>
</reference>
<dbReference type="GO" id="GO:0046872">
    <property type="term" value="F:metal ion binding"/>
    <property type="evidence" value="ECO:0007669"/>
    <property type="project" value="UniProtKB-KW"/>
</dbReference>
<reference evidence="5 9" key="2">
    <citation type="journal article" date="2012" name="J. Bacteriol.">
        <title>Complete genome sequence of the metabolically versatile halophilic archaeon Haloferax mediterranei, a poly(3-hydroxybutyrate-co-3-hydroxyvalerate) producer.</title>
        <authorList>
            <person name="Han J."/>
            <person name="Zhang F."/>
            <person name="Hou J."/>
            <person name="Liu X."/>
            <person name="Li M."/>
            <person name="Liu H."/>
            <person name="Cai L."/>
            <person name="Zhang B."/>
            <person name="Chen Y."/>
            <person name="Zhou J."/>
            <person name="Hu S."/>
            <person name="Xiang H."/>
        </authorList>
    </citation>
    <scope>NUCLEOTIDE SEQUENCE [LARGE SCALE GENOMIC DNA]</scope>
    <source>
        <strain evidence="9">ATCC 33500 / DSM 1411 / JCM 8866 / NBRC 14739 / NCIMB 2177 / R-4</strain>
        <strain evidence="5">CGMCC 1.2087</strain>
        <plasmid evidence="9">pHM300</plasmid>
    </source>
</reference>
<dbReference type="Proteomes" id="UP000299011">
    <property type="component" value="Plasmid pHME322"/>
</dbReference>
<dbReference type="Gene3D" id="3.30.390.10">
    <property type="entry name" value="Enolase-like, N-terminal domain"/>
    <property type="match status" value="1"/>
</dbReference>
<evidence type="ECO:0000313" key="7">
    <source>
        <dbReference type="EMBL" id="EMA05340.1"/>
    </source>
</evidence>
<dbReference type="HOGENOM" id="CLU_030273_3_2_2"/>
<dbReference type="AlphaFoldDB" id="I3R9G0"/>
<dbReference type="Proteomes" id="UP000011603">
    <property type="component" value="Unassembled WGS sequence"/>
</dbReference>
<dbReference type="PANTHER" id="PTHR48080">
    <property type="entry name" value="D-GALACTONATE DEHYDRATASE-RELATED"/>
    <property type="match status" value="1"/>
</dbReference>
<evidence type="ECO:0000256" key="1">
    <source>
        <dbReference type="ARBA" id="ARBA00022723"/>
    </source>
</evidence>
<keyword evidence="10" id="KW-1185">Reference proteome</keyword>
<dbReference type="Proteomes" id="UP000006469">
    <property type="component" value="Plasmid pHM300"/>
</dbReference>
<dbReference type="EMBL" id="AOLO01000001">
    <property type="protein sequence ID" value="EMA05340.1"/>
    <property type="molecule type" value="Genomic_DNA"/>
</dbReference>
<feature type="domain" description="Mandelate racemase/muconate lactonizing enzyme C-terminal" evidence="4">
    <location>
        <begin position="126"/>
        <end position="231"/>
    </location>
</feature>
<dbReference type="SUPFAM" id="SSF54826">
    <property type="entry name" value="Enolase N-terminal domain-like"/>
    <property type="match status" value="1"/>
</dbReference>
<protein>
    <submittedName>
        <fullName evidence="5 6">Galactonate dehydratase</fullName>
        <ecNumber evidence="5 8">4.2.1.6</ecNumber>
    </submittedName>
</protein>
<keyword evidence="1" id="KW-0479">Metal-binding</keyword>
<dbReference type="InterPro" id="IPR029017">
    <property type="entry name" value="Enolase-like_N"/>
</dbReference>
<reference evidence="7 10" key="3">
    <citation type="journal article" date="2014" name="PLoS Genet.">
        <title>Phylogenetically driven sequencing of extremely halophilic archaea reveals strategies for static and dynamic osmo-response.</title>
        <authorList>
            <person name="Becker E.A."/>
            <person name="Seitzer P.M."/>
            <person name="Tritt A."/>
            <person name="Larsen D."/>
            <person name="Krusor M."/>
            <person name="Yao A.I."/>
            <person name="Wu D."/>
            <person name="Madern D."/>
            <person name="Eisen J.A."/>
            <person name="Darling A.E."/>
            <person name="Facciotti M.T."/>
        </authorList>
    </citation>
    <scope>NUCLEOTIDE SEQUENCE [LARGE SCALE GENOMIC DNA]</scope>
    <source>
        <strain evidence="7">ATCC 33500</strain>
        <strain evidence="10">ATCC 33500 / DSM 1411 / JCM 8866 / NBRC 14739 / NCIMB 2177 / R-4</strain>
    </source>
</reference>
<dbReference type="Pfam" id="PF02746">
    <property type="entry name" value="MR_MLE_N"/>
    <property type="match status" value="1"/>
</dbReference>
<name>I3R9G0_HALMT</name>
<dbReference type="InterPro" id="IPR034593">
    <property type="entry name" value="DgoD-like"/>
</dbReference>
<sequence length="383" mass="42706">MKITGYDLYELPPRWLFLKIETDEGLVGWGEPIVEGRAKTVKTAVSEMLDGYLVGKDPLRIEDHWQALYRSGFYRGGPILMSAIAGINQALWDIKGKHYDAPVYELLGGKSRDKIRVYQWVGGDRPDDVIEEAHRLVDTGYTALKMDATNQTRHIETAASIEQVVDRIRKVREAVDNTVDIGVDFRGRVSKSMAKMLTNRLSDLDLMFVEEPVLPENVEYLPEIATQSQIPIATGERLYSRWDFKQLFGGGAIDLIQPVVSHAGGISEMVKLATMAEAYDVGIAPNCPLGPIALAASLQVDTHIPNLVVQDNGFDIHSPDRGPAYDYLEDTSVFSFKDGYLDTLDEPGLGISIDEETVEARSGAHVEWHNPTWRNEDGSITDW</sequence>
<reference evidence="6 11" key="4">
    <citation type="submission" date="2014-04" db="EMBL/GenBank/DDBJ databases">
        <title>Transcriptional profiles of Haloferax mediterranei on the basis of nitrogen availability.</title>
        <authorList>
            <person name="Bautista V."/>
        </authorList>
    </citation>
    <scope>NUCLEOTIDE SEQUENCE [LARGE SCALE GENOMIC DNA]</scope>
    <source>
        <strain evidence="6">ATCC 33500</strain>
        <strain evidence="11">ATCC 33500 / DSM 1411 / JCM 8866 / NBRC 14739 / NCIMB 2177 / R-4</strain>
        <plasmid evidence="6">HMPLAS2</plasmid>
        <plasmid evidence="11">Plasmid HMPLAS2</plasmid>
    </source>
</reference>
<accession>I3R9G0</accession>
<dbReference type="Gene3D" id="3.20.20.120">
    <property type="entry name" value="Enolase-like C-terminal domain"/>
    <property type="match status" value="1"/>
</dbReference>
<dbReference type="InterPro" id="IPR013342">
    <property type="entry name" value="Mandelate_racemase_C"/>
</dbReference>
<keyword evidence="3 5" id="KW-0456">Lyase</keyword>
<evidence type="ECO:0000256" key="3">
    <source>
        <dbReference type="ARBA" id="ARBA00023239"/>
    </source>
</evidence>
<dbReference type="PANTHER" id="PTHR48080:SF2">
    <property type="entry name" value="D-GALACTONATE DEHYDRATASE"/>
    <property type="match status" value="1"/>
</dbReference>
<dbReference type="RefSeq" id="WP_004056412.1">
    <property type="nucleotide sequence ID" value="NC_017943.1"/>
</dbReference>
<proteinExistence type="predicted"/>
<dbReference type="KEGG" id="hme:HFX_5033"/>
<dbReference type="EC" id="4.2.1.6" evidence="5 8"/>